<dbReference type="EMBL" id="AZAC01000014">
    <property type="protein sequence ID" value="KIX13630.1"/>
    <property type="molecule type" value="Genomic_DNA"/>
</dbReference>
<keyword evidence="3" id="KW-0732">Signal</keyword>
<dbReference type="STRING" id="1429043.X474_11510"/>
<dbReference type="Gene3D" id="3.90.76.10">
    <property type="entry name" value="Dipeptide-binding Protein, Domain 1"/>
    <property type="match status" value="1"/>
</dbReference>
<evidence type="ECO:0000256" key="1">
    <source>
        <dbReference type="ARBA" id="ARBA00005695"/>
    </source>
</evidence>
<dbReference type="AlphaFoldDB" id="A0A0D2JVL9"/>
<dbReference type="InterPro" id="IPR030678">
    <property type="entry name" value="Peptide/Ni-bd"/>
</dbReference>
<evidence type="ECO:0000256" key="2">
    <source>
        <dbReference type="ARBA" id="ARBA00022448"/>
    </source>
</evidence>
<gene>
    <name evidence="5" type="ORF">X474_11510</name>
</gene>
<keyword evidence="2" id="KW-0813">Transport</keyword>
<dbReference type="Proteomes" id="UP000032233">
    <property type="component" value="Unassembled WGS sequence"/>
</dbReference>
<dbReference type="GO" id="GO:0030288">
    <property type="term" value="C:outer membrane-bounded periplasmic space"/>
    <property type="evidence" value="ECO:0007669"/>
    <property type="project" value="UniProtKB-ARBA"/>
</dbReference>
<keyword evidence="6" id="KW-1185">Reference proteome</keyword>
<comment type="similarity">
    <text evidence="1">Belongs to the bacterial solute-binding protein 5 family.</text>
</comment>
<dbReference type="PANTHER" id="PTHR30290">
    <property type="entry name" value="PERIPLASMIC BINDING COMPONENT OF ABC TRANSPORTER"/>
    <property type="match status" value="1"/>
</dbReference>
<name>A0A0D2JVL9_9BACT</name>
<dbReference type="SUPFAM" id="SSF53850">
    <property type="entry name" value="Periplasmic binding protein-like II"/>
    <property type="match status" value="1"/>
</dbReference>
<reference evidence="5 6" key="1">
    <citation type="submission" date="2013-11" db="EMBL/GenBank/DDBJ databases">
        <title>Metagenomic analysis of a methanogenic consortium involved in long chain n-alkane degradation.</title>
        <authorList>
            <person name="Davidova I.A."/>
            <person name="Callaghan A.V."/>
            <person name="Wawrik B."/>
            <person name="Pruitt S."/>
            <person name="Marks C."/>
            <person name="Duncan K.E."/>
            <person name="Suflita J.M."/>
        </authorList>
    </citation>
    <scope>NUCLEOTIDE SEQUENCE [LARGE SCALE GENOMIC DNA]</scope>
    <source>
        <strain evidence="5 6">SPR</strain>
    </source>
</reference>
<protein>
    <submittedName>
        <fullName evidence="5">ABC transporter substrate-binding protein</fullName>
    </submittedName>
</protein>
<comment type="caution">
    <text evidence="5">The sequence shown here is derived from an EMBL/GenBank/DDBJ whole genome shotgun (WGS) entry which is preliminary data.</text>
</comment>
<dbReference type="GO" id="GO:0015833">
    <property type="term" value="P:peptide transport"/>
    <property type="evidence" value="ECO:0007669"/>
    <property type="project" value="TreeGrafter"/>
</dbReference>
<dbReference type="InterPro" id="IPR039424">
    <property type="entry name" value="SBP_5"/>
</dbReference>
<dbReference type="GO" id="GO:0043190">
    <property type="term" value="C:ATP-binding cassette (ABC) transporter complex"/>
    <property type="evidence" value="ECO:0007669"/>
    <property type="project" value="InterPro"/>
</dbReference>
<evidence type="ECO:0000259" key="4">
    <source>
        <dbReference type="Pfam" id="PF00496"/>
    </source>
</evidence>
<dbReference type="Gene3D" id="3.10.105.10">
    <property type="entry name" value="Dipeptide-binding Protein, Domain 3"/>
    <property type="match status" value="1"/>
</dbReference>
<dbReference type="PANTHER" id="PTHR30290:SF9">
    <property type="entry name" value="OLIGOPEPTIDE-BINDING PROTEIN APPA"/>
    <property type="match status" value="1"/>
</dbReference>
<evidence type="ECO:0000313" key="6">
    <source>
        <dbReference type="Proteomes" id="UP000032233"/>
    </source>
</evidence>
<dbReference type="Pfam" id="PF00496">
    <property type="entry name" value="SBP_bac_5"/>
    <property type="match status" value="1"/>
</dbReference>
<evidence type="ECO:0000313" key="5">
    <source>
        <dbReference type="EMBL" id="KIX13630.1"/>
    </source>
</evidence>
<proteinExistence type="inferred from homology"/>
<dbReference type="Gene3D" id="3.40.190.10">
    <property type="entry name" value="Periplasmic binding protein-like II"/>
    <property type="match status" value="1"/>
</dbReference>
<dbReference type="GO" id="GO:1904680">
    <property type="term" value="F:peptide transmembrane transporter activity"/>
    <property type="evidence" value="ECO:0007669"/>
    <property type="project" value="TreeGrafter"/>
</dbReference>
<dbReference type="InterPro" id="IPR000914">
    <property type="entry name" value="SBP_5_dom"/>
</dbReference>
<dbReference type="PIRSF" id="PIRSF002741">
    <property type="entry name" value="MppA"/>
    <property type="match status" value="1"/>
</dbReference>
<organism evidence="5 6">
    <name type="scientific">Dethiosulfatarculus sandiegensis</name>
    <dbReference type="NCBI Taxonomy" id="1429043"/>
    <lineage>
        <taxon>Bacteria</taxon>
        <taxon>Pseudomonadati</taxon>
        <taxon>Thermodesulfobacteriota</taxon>
        <taxon>Desulfarculia</taxon>
        <taxon>Desulfarculales</taxon>
        <taxon>Desulfarculaceae</taxon>
        <taxon>Dethiosulfatarculus</taxon>
    </lineage>
</organism>
<accession>A0A0D2JVL9</accession>
<dbReference type="InParanoid" id="A0A0D2JVL9"/>
<sequence length="481" mass="54398">MGIGVDADTFNPQEQTTTLFQNMCDLIYDNLFFQEPDGNLVPRLATGYEVSKDGLTWTIKLRKGVKYTDGTPFNAQAMKVTFDRILNPKLRVPLRFAVSMVKSCDVVDDYTIKLNLKYPFAPLAPTLSMALVTAMSPTAIKKYGEDVRQHPVGAGPYVLTEWVKGDRIVMVRNKDYYGKKPTVEKIVWKVVPEVSTREAMLRSGEIDVCYKPSPANVAALDADSNLKVDAPLDTRTIFMGLNCQKGITKNKLVRQAFNYAVDKRAIVKKILFGTAQAMDGPCSPILFGYKKMANQYDYDPEKAKALLKKAGFDFNQVVKMRTPNGRYLFDKQVSETVQAFLQAIGVKVELRTYDWPTYVAGLLKPIEESELEVFLLGWGPLFLDADMALYGQFTCAVNPPKGLGSAFYCNAEYDKIMLASRREMDPKKRKALLFKASDMVWDDCPWIWLHVEKFVLAYKNNIKGMVVTPTEKFYPTYITMQ</sequence>
<feature type="domain" description="Solute-binding protein family 5" evidence="4">
    <location>
        <begin position="40"/>
        <end position="396"/>
    </location>
</feature>
<evidence type="ECO:0000256" key="3">
    <source>
        <dbReference type="ARBA" id="ARBA00022729"/>
    </source>
</evidence>